<dbReference type="GO" id="GO:0042242">
    <property type="term" value="F:cobyrinic acid a,c-diamide synthase activity"/>
    <property type="evidence" value="ECO:0007669"/>
    <property type="project" value="UniProtKB-UniRule"/>
</dbReference>
<evidence type="ECO:0000259" key="11">
    <source>
        <dbReference type="Pfam" id="PF07685"/>
    </source>
</evidence>
<dbReference type="HAMAP" id="MF_00027">
    <property type="entry name" value="CobB_CbiA"/>
    <property type="match status" value="1"/>
</dbReference>
<dbReference type="PANTHER" id="PTHR43873:SF1">
    <property type="entry name" value="COBYRINATE A,C-DIAMIDE SYNTHASE"/>
    <property type="match status" value="1"/>
</dbReference>
<evidence type="ECO:0000256" key="5">
    <source>
        <dbReference type="ARBA" id="ARBA00022741"/>
    </source>
</evidence>
<keyword evidence="7 9" id="KW-0460">Magnesium</keyword>
<dbReference type="Pfam" id="PF01656">
    <property type="entry name" value="CbiA"/>
    <property type="match status" value="1"/>
</dbReference>
<dbReference type="GO" id="GO:0005524">
    <property type="term" value="F:ATP binding"/>
    <property type="evidence" value="ECO:0007669"/>
    <property type="project" value="UniProtKB-UniRule"/>
</dbReference>
<comment type="domain">
    <text evidence="9">Comprises of two domains. The C-terminal domain contains the binding site for glutamine and catalyzes the hydrolysis of this substrate to glutamate and ammonia. The N-terminal domain is anticipated to bind ATP and cobyrinate and catalyzes the ultimate synthesis of the diamide product. The ammonia produced via the glutaminase domain is probably translocated to the adjacent domain via a molecular tunnel, where it reacts with an activated intermediate.</text>
</comment>
<accession>A0A5M8FUE5</accession>
<evidence type="ECO:0000313" key="13">
    <source>
        <dbReference type="Proteomes" id="UP000322981"/>
    </source>
</evidence>
<evidence type="ECO:0000256" key="1">
    <source>
        <dbReference type="ARBA" id="ARBA00001946"/>
    </source>
</evidence>
<comment type="similarity">
    <text evidence="2">Belongs to the CobB/CobQ family. CobQ subfamily.</text>
</comment>
<proteinExistence type="inferred from homology"/>
<dbReference type="Gene3D" id="3.40.50.300">
    <property type="entry name" value="P-loop containing nucleotide triphosphate hydrolases"/>
    <property type="match status" value="1"/>
</dbReference>
<dbReference type="EMBL" id="VWXX01000002">
    <property type="protein sequence ID" value="KAA6187448.1"/>
    <property type="molecule type" value="Genomic_DNA"/>
</dbReference>
<evidence type="ECO:0000256" key="2">
    <source>
        <dbReference type="ARBA" id="ARBA00006205"/>
    </source>
</evidence>
<dbReference type="OrthoDB" id="9764035at2"/>
<feature type="domain" description="CobB/CobQ-like glutamine amidotransferase" evidence="11">
    <location>
        <begin position="247"/>
        <end position="441"/>
    </location>
</feature>
<dbReference type="InterPro" id="IPR002586">
    <property type="entry name" value="CobQ/CobB/MinD/ParA_Nub-bd_dom"/>
</dbReference>
<reference evidence="12 13" key="1">
    <citation type="submission" date="2019-09" db="EMBL/GenBank/DDBJ databases">
        <title>Whole-genome sequence of the purple sulfur bacterium Thiohalocapsa marina DSM 19078.</title>
        <authorList>
            <person name="Kyndt J.A."/>
            <person name="Meyer T.E."/>
        </authorList>
    </citation>
    <scope>NUCLEOTIDE SEQUENCE [LARGE SCALE GENOMIC DNA]</scope>
    <source>
        <strain evidence="12 13">DSM 19078</strain>
    </source>
</reference>
<dbReference type="Proteomes" id="UP000322981">
    <property type="component" value="Unassembled WGS sequence"/>
</dbReference>
<evidence type="ECO:0000256" key="6">
    <source>
        <dbReference type="ARBA" id="ARBA00022840"/>
    </source>
</evidence>
<dbReference type="AlphaFoldDB" id="A0A5M8FUE5"/>
<name>A0A5M8FUE5_9GAMM</name>
<dbReference type="InterPro" id="IPR004484">
    <property type="entry name" value="CbiA/CobB_synth"/>
</dbReference>
<dbReference type="CDD" id="cd03130">
    <property type="entry name" value="GATase1_CobB"/>
    <property type="match status" value="1"/>
</dbReference>
<feature type="domain" description="CobQ/CobB/MinD/ParA nucleotide binding" evidence="10">
    <location>
        <begin position="13"/>
        <end position="183"/>
    </location>
</feature>
<comment type="pathway">
    <text evidence="9">Cofactor biosynthesis; adenosylcobalamin biosynthesis; cob(II)yrinate a,c-diamide from sirohydrochlorin (anaerobic route): step 10/10.</text>
</comment>
<keyword evidence="8 9" id="KW-0315">Glutamine amidotransferase</keyword>
<keyword evidence="13" id="KW-1185">Reference proteome</keyword>
<dbReference type="UniPathway" id="UPA00148">
    <property type="reaction ID" value="UER00231"/>
</dbReference>
<dbReference type="RefSeq" id="WP_150090140.1">
    <property type="nucleotide sequence ID" value="NZ_JBFUOH010000124.1"/>
</dbReference>
<dbReference type="SUPFAM" id="SSF52540">
    <property type="entry name" value="P-loop containing nucleoside triphosphate hydrolases"/>
    <property type="match status" value="1"/>
</dbReference>
<sequence>MSYLYLSAPSKSSGKTTLSIGLAAELRRRGRRVQPFKKGPDYIDPLWLTEAAGHTCLNLDFNTTPAADITAAFCRQLQGADIGLIEGNVGLFDSVDLHGRHSNAELARLLGAPVVLVVNAQGLGRGIAPLLLGYQAFDPALRIAGVVLNRIGGDRHGGNLRRVVEHYTDIPVLGLVPRAAEVGIEERHLGLMPSNEAGAAAATVERIRALVADHMDMERVEALALDARLPSGSAPAPEQAPVAADVRIGIARDEAFGFYYPDDLLALQRAGAELVPFSPVHDPQLPPVDGLFIGGGFPEYRMHELERNGSMRAAVADFIAAGGPVYAECGGLMYLARRLHWQGRSSRMCGVLGRDVAMHARPQGRGYVRLRETEQFPWAPLPGASQNSAPREIAAHEFHHSALVDPDPDWRFAYQVLRGTGIDGRHDGVVHNNLLASYAHLRDVGGVGWTARFVEHVRAMK</sequence>
<dbReference type="InterPro" id="IPR029062">
    <property type="entry name" value="Class_I_gatase-like"/>
</dbReference>
<gene>
    <name evidence="9" type="primary">cbiA</name>
    <name evidence="12" type="ORF">F2Q65_02720</name>
</gene>
<dbReference type="PROSITE" id="PS51274">
    <property type="entry name" value="GATASE_COBBQ"/>
    <property type="match status" value="1"/>
</dbReference>
<dbReference type="InterPro" id="IPR011698">
    <property type="entry name" value="GATase_3"/>
</dbReference>
<dbReference type="GO" id="GO:0009236">
    <property type="term" value="P:cobalamin biosynthetic process"/>
    <property type="evidence" value="ECO:0007669"/>
    <property type="project" value="UniProtKB-UniRule"/>
</dbReference>
<dbReference type="Pfam" id="PF07685">
    <property type="entry name" value="GATase_3"/>
    <property type="match status" value="1"/>
</dbReference>
<dbReference type="InterPro" id="IPR027417">
    <property type="entry name" value="P-loop_NTPase"/>
</dbReference>
<keyword evidence="6 9" id="KW-0067">ATP-binding</keyword>
<feature type="site" description="Increases nucleophilicity of active site Cys" evidence="9">
    <location>
        <position position="440"/>
    </location>
</feature>
<comment type="catalytic activity">
    <reaction evidence="9">
        <text>cob(II)yrinate + 2 L-glutamine + 2 ATP + 2 H2O = cob(II)yrinate a,c diamide + 2 L-glutamate + 2 ADP + 2 phosphate + 2 H(+)</text>
        <dbReference type="Rhea" id="RHEA:26289"/>
        <dbReference type="ChEBI" id="CHEBI:15377"/>
        <dbReference type="ChEBI" id="CHEBI:15378"/>
        <dbReference type="ChEBI" id="CHEBI:29985"/>
        <dbReference type="ChEBI" id="CHEBI:30616"/>
        <dbReference type="ChEBI" id="CHEBI:43474"/>
        <dbReference type="ChEBI" id="CHEBI:58359"/>
        <dbReference type="ChEBI" id="CHEBI:58537"/>
        <dbReference type="ChEBI" id="CHEBI:58894"/>
        <dbReference type="ChEBI" id="CHEBI:456216"/>
        <dbReference type="EC" id="6.3.5.11"/>
    </reaction>
</comment>
<organism evidence="12 13">
    <name type="scientific">Thiohalocapsa marina</name>
    <dbReference type="NCBI Taxonomy" id="424902"/>
    <lineage>
        <taxon>Bacteria</taxon>
        <taxon>Pseudomonadati</taxon>
        <taxon>Pseudomonadota</taxon>
        <taxon>Gammaproteobacteria</taxon>
        <taxon>Chromatiales</taxon>
        <taxon>Chromatiaceae</taxon>
        <taxon>Thiohalocapsa</taxon>
    </lineage>
</organism>
<evidence type="ECO:0000256" key="3">
    <source>
        <dbReference type="ARBA" id="ARBA00022573"/>
    </source>
</evidence>
<evidence type="ECO:0000256" key="7">
    <source>
        <dbReference type="ARBA" id="ARBA00022842"/>
    </source>
</evidence>
<evidence type="ECO:0000256" key="4">
    <source>
        <dbReference type="ARBA" id="ARBA00022598"/>
    </source>
</evidence>
<keyword evidence="5 9" id="KW-0547">Nucleotide-binding</keyword>
<evidence type="ECO:0000259" key="10">
    <source>
        <dbReference type="Pfam" id="PF01656"/>
    </source>
</evidence>
<dbReference type="PANTHER" id="PTHR43873">
    <property type="entry name" value="COBYRINATE A,C-DIAMIDE SYNTHASE"/>
    <property type="match status" value="1"/>
</dbReference>
<evidence type="ECO:0000313" key="12">
    <source>
        <dbReference type="EMBL" id="KAA6187448.1"/>
    </source>
</evidence>
<keyword evidence="4 9" id="KW-0436">Ligase</keyword>
<evidence type="ECO:0000256" key="9">
    <source>
        <dbReference type="HAMAP-Rule" id="MF_00027"/>
    </source>
</evidence>
<protein>
    <recommendedName>
        <fullName evidence="9">Cobyrinate a,c-diamide synthase</fullName>
        <ecNumber evidence="9">6.3.5.11</ecNumber>
    </recommendedName>
    <alternativeName>
        <fullName evidence="9">Cobyrinic acid a,c-diamide synthetase</fullName>
    </alternativeName>
</protein>
<dbReference type="CDD" id="cd05388">
    <property type="entry name" value="CobB_N"/>
    <property type="match status" value="1"/>
</dbReference>
<dbReference type="SUPFAM" id="SSF52317">
    <property type="entry name" value="Class I glutamine amidotransferase-like"/>
    <property type="match status" value="1"/>
</dbReference>
<dbReference type="EC" id="6.3.5.11" evidence="9"/>
<feature type="active site" description="Nucleophile" evidence="9">
    <location>
        <position position="329"/>
    </location>
</feature>
<comment type="similarity">
    <text evidence="9">Belongs to the CobB/CbiA family.</text>
</comment>
<evidence type="ECO:0000256" key="8">
    <source>
        <dbReference type="ARBA" id="ARBA00022962"/>
    </source>
</evidence>
<comment type="caution">
    <text evidence="12">The sequence shown here is derived from an EMBL/GenBank/DDBJ whole genome shotgun (WGS) entry which is preliminary data.</text>
</comment>
<comment type="miscellaneous">
    <text evidence="9">The a and c carboxylates of cobyrinate are activated for nucleophilic attack via formation of a phosphorylated intermediate by ATP. CbiA catalyzes first the amidation of the c-carboxylate, and then that of the a-carboxylate.</text>
</comment>
<dbReference type="NCBIfam" id="TIGR00379">
    <property type="entry name" value="cobB"/>
    <property type="match status" value="1"/>
</dbReference>
<dbReference type="NCBIfam" id="NF002204">
    <property type="entry name" value="PRK01077.1"/>
    <property type="match status" value="1"/>
</dbReference>
<dbReference type="Gene3D" id="3.40.50.880">
    <property type="match status" value="1"/>
</dbReference>
<comment type="function">
    <text evidence="9">Catalyzes the ATP-dependent amidation of the two carboxylate groups at positions a and c of cobyrinate, using either L-glutamine or ammonia as the nitrogen source.</text>
</comment>
<keyword evidence="3 9" id="KW-0169">Cobalamin biosynthesis</keyword>
<comment type="cofactor">
    <cofactor evidence="1 9">
        <name>Mg(2+)</name>
        <dbReference type="ChEBI" id="CHEBI:18420"/>
    </cofactor>
</comment>